<gene>
    <name evidence="1" type="ORF">CRENPOLYSF2_1250009</name>
</gene>
<sequence>MLLTRSDYTSLKSYPVNSHTESIAVFQVKNILHILEYFTFST</sequence>
<dbReference type="AlphaFoldDB" id="A0A1R4H069"/>
<organism evidence="1 2">
    <name type="scientific">Crenothrix polyspora</name>
    <dbReference type="NCBI Taxonomy" id="360316"/>
    <lineage>
        <taxon>Bacteria</taxon>
        <taxon>Pseudomonadati</taxon>
        <taxon>Pseudomonadota</taxon>
        <taxon>Gammaproteobacteria</taxon>
        <taxon>Methylococcales</taxon>
        <taxon>Crenotrichaceae</taxon>
        <taxon>Crenothrix</taxon>
    </lineage>
</organism>
<name>A0A1R4H069_9GAMM</name>
<evidence type="ECO:0000313" key="2">
    <source>
        <dbReference type="Proteomes" id="UP000195442"/>
    </source>
</evidence>
<evidence type="ECO:0000313" key="1">
    <source>
        <dbReference type="EMBL" id="SJM89653.1"/>
    </source>
</evidence>
<protein>
    <submittedName>
        <fullName evidence="1">Uncharacterized protein</fullName>
    </submittedName>
</protein>
<proteinExistence type="predicted"/>
<reference evidence="2" key="1">
    <citation type="submission" date="2017-02" db="EMBL/GenBank/DDBJ databases">
        <authorList>
            <person name="Daims H."/>
        </authorList>
    </citation>
    <scope>NUCLEOTIDE SEQUENCE [LARGE SCALE GENOMIC DNA]</scope>
</reference>
<accession>A0A1R4H069</accession>
<dbReference type="Proteomes" id="UP000195442">
    <property type="component" value="Unassembled WGS sequence"/>
</dbReference>
<dbReference type="EMBL" id="FUKJ01000030">
    <property type="protein sequence ID" value="SJM89653.1"/>
    <property type="molecule type" value="Genomic_DNA"/>
</dbReference>
<keyword evidence="2" id="KW-1185">Reference proteome</keyword>